<dbReference type="SUPFAM" id="SSF53756">
    <property type="entry name" value="UDP-Glycosyltransferase/glycogen phosphorylase"/>
    <property type="match status" value="1"/>
</dbReference>
<evidence type="ECO:0000259" key="4">
    <source>
        <dbReference type="Pfam" id="PF13439"/>
    </source>
</evidence>
<keyword evidence="1" id="KW-0328">Glycosyltransferase</keyword>
<evidence type="ECO:0000313" key="5">
    <source>
        <dbReference type="EMBL" id="SCL58464.1"/>
    </source>
</evidence>
<evidence type="ECO:0000256" key="2">
    <source>
        <dbReference type="ARBA" id="ARBA00022679"/>
    </source>
</evidence>
<reference evidence="5 6" key="1">
    <citation type="submission" date="2016-06" db="EMBL/GenBank/DDBJ databases">
        <authorList>
            <person name="Kjaerup R.B."/>
            <person name="Dalgaard T.S."/>
            <person name="Juul-Madsen H.R."/>
        </authorList>
    </citation>
    <scope>NUCLEOTIDE SEQUENCE [LARGE SCALE GENOMIC DNA]</scope>
    <source>
        <strain evidence="5 6">DSM 45577</strain>
    </source>
</reference>
<dbReference type="Pfam" id="PF13439">
    <property type="entry name" value="Glyco_transf_4"/>
    <property type="match status" value="1"/>
</dbReference>
<sequence>MSTRRRVTVWRLELLPGSETFVRDQADALRRWTPTLLGSLRVPSPLSRADDTAVFGRGFGDRVRLALADLTGRSGRITTELARTRPDLVHAHFGKDAWLVLRAVRRLGVPLVVTVHGYDVTALPAAPGRRGRRARRRLRAVLGRADAVVAVSEFIRDRVLAQGADPARTVVLPIGIRLPEPPEPAPTEWDVVFVGRFVAKKGVADAIAALAALPAGVAPRCVFIGDGPLRAAAVAVAAARGLDAVFPGALPPAEVRRYLGRARVFLGPSRTAPDGDAEGFGMVFLEAAAAGLPVVSYRHGGVPEAVVDGVTGLLAPEGELPALTEALRRLLSDPALAERLGAAGRARAGTAFDIRERTAALEGLYDRLVGGSAAGEG</sequence>
<evidence type="ECO:0000313" key="6">
    <source>
        <dbReference type="Proteomes" id="UP000198937"/>
    </source>
</evidence>
<feature type="domain" description="Glycosyl transferase family 1" evidence="3">
    <location>
        <begin position="185"/>
        <end position="346"/>
    </location>
</feature>
<feature type="domain" description="Glycosyltransferase subfamily 4-like N-terminal" evidence="4">
    <location>
        <begin position="17"/>
        <end position="177"/>
    </location>
</feature>
<dbReference type="EMBL" id="FMIA01000002">
    <property type="protein sequence ID" value="SCL58464.1"/>
    <property type="molecule type" value="Genomic_DNA"/>
</dbReference>
<gene>
    <name evidence="5" type="ORF">GA0070617_3825</name>
</gene>
<evidence type="ECO:0000256" key="1">
    <source>
        <dbReference type="ARBA" id="ARBA00022676"/>
    </source>
</evidence>
<dbReference type="Pfam" id="PF00534">
    <property type="entry name" value="Glycos_transf_1"/>
    <property type="match status" value="1"/>
</dbReference>
<dbReference type="InterPro" id="IPR028098">
    <property type="entry name" value="Glyco_trans_4-like_N"/>
</dbReference>
<dbReference type="GO" id="GO:0016757">
    <property type="term" value="F:glycosyltransferase activity"/>
    <property type="evidence" value="ECO:0007669"/>
    <property type="project" value="UniProtKB-KW"/>
</dbReference>
<dbReference type="AlphaFoldDB" id="A0A1C6UWM4"/>
<proteinExistence type="predicted"/>
<dbReference type="Proteomes" id="UP000198937">
    <property type="component" value="Unassembled WGS sequence"/>
</dbReference>
<dbReference type="InterPro" id="IPR050194">
    <property type="entry name" value="Glycosyltransferase_grp1"/>
</dbReference>
<keyword evidence="2 5" id="KW-0808">Transferase</keyword>
<dbReference type="InterPro" id="IPR001296">
    <property type="entry name" value="Glyco_trans_1"/>
</dbReference>
<protein>
    <submittedName>
        <fullName evidence="5">Glycosyltransferase involved in cell wall bisynthesis</fullName>
    </submittedName>
</protein>
<dbReference type="GO" id="GO:1901137">
    <property type="term" value="P:carbohydrate derivative biosynthetic process"/>
    <property type="evidence" value="ECO:0007669"/>
    <property type="project" value="UniProtKB-ARBA"/>
</dbReference>
<dbReference type="PANTHER" id="PTHR45947">
    <property type="entry name" value="SULFOQUINOVOSYL TRANSFERASE SQD2"/>
    <property type="match status" value="1"/>
</dbReference>
<organism evidence="5 6">
    <name type="scientific">Micromonospora yangpuensis</name>
    <dbReference type="NCBI Taxonomy" id="683228"/>
    <lineage>
        <taxon>Bacteria</taxon>
        <taxon>Bacillati</taxon>
        <taxon>Actinomycetota</taxon>
        <taxon>Actinomycetes</taxon>
        <taxon>Micromonosporales</taxon>
        <taxon>Micromonosporaceae</taxon>
        <taxon>Micromonospora</taxon>
    </lineage>
</organism>
<dbReference type="PANTHER" id="PTHR45947:SF14">
    <property type="entry name" value="SLL1723 PROTEIN"/>
    <property type="match status" value="1"/>
</dbReference>
<dbReference type="STRING" id="683228.GA0070617_3825"/>
<name>A0A1C6UWM4_9ACTN</name>
<keyword evidence="6" id="KW-1185">Reference proteome</keyword>
<dbReference type="RefSeq" id="WP_229688594.1">
    <property type="nucleotide sequence ID" value="NZ_BMMJ01000014.1"/>
</dbReference>
<accession>A0A1C6UWM4</accession>
<evidence type="ECO:0000259" key="3">
    <source>
        <dbReference type="Pfam" id="PF00534"/>
    </source>
</evidence>
<dbReference type="Gene3D" id="3.40.50.2000">
    <property type="entry name" value="Glycogen Phosphorylase B"/>
    <property type="match status" value="2"/>
</dbReference>